<proteinExistence type="predicted"/>
<dbReference type="GO" id="GO:0004553">
    <property type="term" value="F:hydrolase activity, hydrolyzing O-glycosyl compounds"/>
    <property type="evidence" value="ECO:0007669"/>
    <property type="project" value="InterPro"/>
</dbReference>
<dbReference type="Pfam" id="PF00404">
    <property type="entry name" value="Dockerin_1"/>
    <property type="match status" value="1"/>
</dbReference>
<reference evidence="1" key="2">
    <citation type="journal article" date="2021" name="Microbiome">
        <title>Successional dynamics and alternative stable states in a saline activated sludge microbial community over 9 years.</title>
        <authorList>
            <person name="Wang Y."/>
            <person name="Ye J."/>
            <person name="Ju F."/>
            <person name="Liu L."/>
            <person name="Boyd J.A."/>
            <person name="Deng Y."/>
            <person name="Parks D.H."/>
            <person name="Jiang X."/>
            <person name="Yin X."/>
            <person name="Woodcroft B.J."/>
            <person name="Tyson G.W."/>
            <person name="Hugenholtz P."/>
            <person name="Polz M.F."/>
            <person name="Zhang T."/>
        </authorList>
    </citation>
    <scope>NUCLEOTIDE SEQUENCE</scope>
    <source>
        <strain evidence="1">HKST-UBA11</strain>
    </source>
</reference>
<dbReference type="InterPro" id="IPR036439">
    <property type="entry name" value="Dockerin_dom_sf"/>
</dbReference>
<organism evidence="1 2">
    <name type="scientific">Candidatus Dojkabacteria bacterium</name>
    <dbReference type="NCBI Taxonomy" id="2099670"/>
    <lineage>
        <taxon>Bacteria</taxon>
        <taxon>Candidatus Dojkabacteria</taxon>
    </lineage>
</organism>
<sequence>MSILLSIFCINLVSLYFFPTPVEQDGAVLGSTSNVGVATDVYSVQLTFQIIPEGRAPNNYSTEVTVDIYDSATKAFEGSFTTITDNLGYATVNLDQEVPAIYLEDKPYDFVIKGISHLTIIEYSVVGFDKAGANQDFFQGINYLMVGDVNGDDEINSLDLTNFVSRLGVVFGDAEYDFRYDLDYDGDIDLDDISLFEVNIYEIGEGY</sequence>
<evidence type="ECO:0008006" key="3">
    <source>
        <dbReference type="Google" id="ProtNLM"/>
    </source>
</evidence>
<dbReference type="Gene3D" id="2.60.40.4130">
    <property type="match status" value="1"/>
</dbReference>
<accession>A0A955RKC7</accession>
<protein>
    <recommendedName>
        <fullName evidence="3">Dockerin domain-containing protein</fullName>
    </recommendedName>
</protein>
<dbReference type="Proteomes" id="UP000754563">
    <property type="component" value="Unassembled WGS sequence"/>
</dbReference>
<dbReference type="InterPro" id="IPR002105">
    <property type="entry name" value="Dockerin_1_rpt"/>
</dbReference>
<dbReference type="AlphaFoldDB" id="A0A955RKC7"/>
<evidence type="ECO:0000313" key="1">
    <source>
        <dbReference type="EMBL" id="MCA9385645.1"/>
    </source>
</evidence>
<dbReference type="EMBL" id="JAGQLH010000033">
    <property type="protein sequence ID" value="MCA9385645.1"/>
    <property type="molecule type" value="Genomic_DNA"/>
</dbReference>
<evidence type="ECO:0000313" key="2">
    <source>
        <dbReference type="Proteomes" id="UP000754563"/>
    </source>
</evidence>
<dbReference type="PROSITE" id="PS00018">
    <property type="entry name" value="EF_HAND_1"/>
    <property type="match status" value="1"/>
</dbReference>
<gene>
    <name evidence="1" type="ORF">KC717_03280</name>
</gene>
<dbReference type="SUPFAM" id="SSF63446">
    <property type="entry name" value="Type I dockerin domain"/>
    <property type="match status" value="1"/>
</dbReference>
<dbReference type="GO" id="GO:0000272">
    <property type="term" value="P:polysaccharide catabolic process"/>
    <property type="evidence" value="ECO:0007669"/>
    <property type="project" value="InterPro"/>
</dbReference>
<comment type="caution">
    <text evidence="1">The sequence shown here is derived from an EMBL/GenBank/DDBJ whole genome shotgun (WGS) entry which is preliminary data.</text>
</comment>
<dbReference type="InterPro" id="IPR018247">
    <property type="entry name" value="EF_Hand_1_Ca_BS"/>
</dbReference>
<reference evidence="1" key="1">
    <citation type="submission" date="2020-04" db="EMBL/GenBank/DDBJ databases">
        <authorList>
            <person name="Zhang T."/>
        </authorList>
    </citation>
    <scope>NUCLEOTIDE SEQUENCE</scope>
    <source>
        <strain evidence="1">HKST-UBA11</strain>
    </source>
</reference>
<name>A0A955RKC7_9BACT</name>